<name>A0A6J4TUZ3_9ACTN</name>
<dbReference type="InterPro" id="IPR041451">
    <property type="entry name" value="RecD2_SH13"/>
</dbReference>
<dbReference type="InterPro" id="IPR027785">
    <property type="entry name" value="UvrD-like_helicase_C"/>
</dbReference>
<dbReference type="Gene3D" id="1.10.10.2220">
    <property type="match status" value="1"/>
</dbReference>
<dbReference type="SUPFAM" id="SSF47781">
    <property type="entry name" value="RuvA domain 2-like"/>
    <property type="match status" value="1"/>
</dbReference>
<organism evidence="5">
    <name type="scientific">uncultured Solirubrobacteraceae bacterium</name>
    <dbReference type="NCBI Taxonomy" id="1162706"/>
    <lineage>
        <taxon>Bacteria</taxon>
        <taxon>Bacillati</taxon>
        <taxon>Actinomycetota</taxon>
        <taxon>Thermoleophilia</taxon>
        <taxon>Solirubrobacterales</taxon>
        <taxon>Solirubrobacteraceae</taxon>
        <taxon>environmental samples</taxon>
    </lineage>
</organism>
<dbReference type="GO" id="GO:0003677">
    <property type="term" value="F:DNA binding"/>
    <property type="evidence" value="ECO:0007669"/>
    <property type="project" value="UniProtKB-UniRule"/>
</dbReference>
<dbReference type="Pfam" id="PF13538">
    <property type="entry name" value="UvrD_C_2"/>
    <property type="match status" value="1"/>
</dbReference>
<dbReference type="GO" id="GO:0016787">
    <property type="term" value="F:hydrolase activity"/>
    <property type="evidence" value="ECO:0007669"/>
    <property type="project" value="UniProtKB-KW"/>
</dbReference>
<dbReference type="SMART" id="SM00382">
    <property type="entry name" value="AAA"/>
    <property type="match status" value="1"/>
</dbReference>
<sequence>MQDRVQDASPRDPAAGELVAEVMNVRFTVPDGDFAVLDAVAEDGEQVVLVGALGHVREGESVAVAGGWRSHARHGWQFAVERVRICEPVSEAAVQSYLQSVKHIGPLAAARLVDRFGAGEVIAAIDRDPERALGALPGLGSRRLAAAVRSWRDQRELRELRLFLDTHGVDAASAGRIARHFGAGSIARLQREPYAICELEGIGFATADALARALDTPLDAPDRLAAGVMHALDQAQGDGHCHLPRGELAQRAARLLGGGADDVVADAIDMLAARGRVVADAAGRVAEARLHAVEQRLAAHARALLHSDPALELADVERPREGQFVPSDDQWRGVTQALEHRLSILTGGPGTGKSATMRALVDLLKDAKHRARLCAPTGKAARRLSELTGADATTIHRLLEWAPDEGFTRDASHPIEGCDVLIVDEASMLSVHLAEALLAAVGPRTHVLLVGDIDQLAPVGPGRVLEDLLAAEVPSTRLTEVFRQAARSLIVRAAHAINAGELPELVVGEDDVRDFFLIGRDGPQAIFDQVCELAVTRLPGHYGLDPAADVQVLAPMHKGPLGIDALNSELRARLNPDGAPIPGSGLRVGDKVMQTRNSYEHDLFNGERGVLLHHDPDGDRVMFAGEDGRRVSLPVDALDTLKLAYAATVHKAQGSQARAIVVPIYRGHHIMLTRNLVYTAVTRAQDVCVVVGERAALQLAVRRADARLRYTRLRELVAEA</sequence>
<comment type="function">
    <text evidence="3">DNA-dependent ATPase and ATP-dependent 5'-3' DNA helicase. Has no activity on blunt DNA or DNA with 3'-overhangs, requires at least 10 bases of 5'-ssDNA for helicase activity.</text>
</comment>
<dbReference type="SUPFAM" id="SSF52540">
    <property type="entry name" value="P-loop containing nucleoside triphosphate hydrolases"/>
    <property type="match status" value="2"/>
</dbReference>
<reference evidence="5" key="1">
    <citation type="submission" date="2020-02" db="EMBL/GenBank/DDBJ databases">
        <authorList>
            <person name="Meier V. D."/>
        </authorList>
    </citation>
    <scope>NUCLEOTIDE SEQUENCE</scope>
    <source>
        <strain evidence="5">AVDCRST_MAG67</strain>
    </source>
</reference>
<dbReference type="PANTHER" id="PTHR43788:SF6">
    <property type="entry name" value="DNA HELICASE B"/>
    <property type="match status" value="1"/>
</dbReference>
<evidence type="ECO:0000256" key="1">
    <source>
        <dbReference type="ARBA" id="ARBA00022741"/>
    </source>
</evidence>
<dbReference type="InterPro" id="IPR027417">
    <property type="entry name" value="P-loop_NTPase"/>
</dbReference>
<evidence type="ECO:0000256" key="2">
    <source>
        <dbReference type="ARBA" id="ARBA00022840"/>
    </source>
</evidence>
<dbReference type="AlphaFoldDB" id="A0A6J4TUZ3"/>
<keyword evidence="3" id="KW-0413">Isomerase</keyword>
<dbReference type="GO" id="GO:0006310">
    <property type="term" value="P:DNA recombination"/>
    <property type="evidence" value="ECO:0007669"/>
    <property type="project" value="InterPro"/>
</dbReference>
<keyword evidence="3 5" id="KW-0347">Helicase</keyword>
<evidence type="ECO:0000259" key="4">
    <source>
        <dbReference type="SMART" id="SM00382"/>
    </source>
</evidence>
<dbReference type="Gene3D" id="2.30.30.940">
    <property type="match status" value="1"/>
</dbReference>
<keyword evidence="3" id="KW-0378">Hydrolase</keyword>
<dbReference type="Pfam" id="PF14490">
    <property type="entry name" value="HHH_RecD2"/>
    <property type="match status" value="1"/>
</dbReference>
<dbReference type="Pfam" id="PF23139">
    <property type="entry name" value="OB_YrrC"/>
    <property type="match status" value="1"/>
</dbReference>
<dbReference type="EMBL" id="CADCVQ010000176">
    <property type="protein sequence ID" value="CAA9532812.1"/>
    <property type="molecule type" value="Genomic_DNA"/>
</dbReference>
<dbReference type="Pfam" id="PF18335">
    <property type="entry name" value="SH3_13"/>
    <property type="match status" value="1"/>
</dbReference>
<dbReference type="Gene3D" id="3.40.50.300">
    <property type="entry name" value="P-loop containing nucleotide triphosphate hydrolases"/>
    <property type="match status" value="2"/>
</dbReference>
<dbReference type="NCBIfam" id="TIGR01448">
    <property type="entry name" value="recD_rel"/>
    <property type="match status" value="1"/>
</dbReference>
<evidence type="ECO:0000256" key="3">
    <source>
        <dbReference type="HAMAP-Rule" id="MF_01488"/>
    </source>
</evidence>
<dbReference type="InterPro" id="IPR029493">
    <property type="entry name" value="RecD2-like_HHH"/>
</dbReference>
<keyword evidence="2 3" id="KW-0067">ATP-binding</keyword>
<dbReference type="InterPro" id="IPR006345">
    <property type="entry name" value="RecD2"/>
</dbReference>
<accession>A0A6J4TUZ3</accession>
<dbReference type="CDD" id="cd17933">
    <property type="entry name" value="DEXSc_RecD-like"/>
    <property type="match status" value="1"/>
</dbReference>
<dbReference type="GO" id="GO:0017116">
    <property type="term" value="F:single-stranded DNA helicase activity"/>
    <property type="evidence" value="ECO:0007669"/>
    <property type="project" value="TreeGrafter"/>
</dbReference>
<keyword evidence="1 3" id="KW-0547">Nucleotide-binding</keyword>
<dbReference type="Pfam" id="PF13604">
    <property type="entry name" value="AAA_30"/>
    <property type="match status" value="1"/>
</dbReference>
<comment type="similarity">
    <text evidence="3">Belongs to the RecD family. RecD2 subfamily.</text>
</comment>
<dbReference type="CDD" id="cd18809">
    <property type="entry name" value="SF1_C_RecD"/>
    <property type="match status" value="1"/>
</dbReference>
<dbReference type="GO" id="GO:0043139">
    <property type="term" value="F:5'-3' DNA helicase activity"/>
    <property type="evidence" value="ECO:0007669"/>
    <property type="project" value="UniProtKB-UniRule"/>
</dbReference>
<feature type="domain" description="AAA+ ATPase" evidence="4">
    <location>
        <begin position="339"/>
        <end position="475"/>
    </location>
</feature>
<dbReference type="InterPro" id="IPR010994">
    <property type="entry name" value="RuvA_2-like"/>
</dbReference>
<dbReference type="InterPro" id="IPR055446">
    <property type="entry name" value="RecD2_N_OB"/>
</dbReference>
<dbReference type="PANTHER" id="PTHR43788">
    <property type="entry name" value="DNA2/NAM7 HELICASE FAMILY MEMBER"/>
    <property type="match status" value="1"/>
</dbReference>
<gene>
    <name evidence="3" type="primary">recD2</name>
    <name evidence="5" type="ORF">AVDCRST_MAG67-4475</name>
</gene>
<keyword evidence="3" id="KW-0238">DNA-binding</keyword>
<protein>
    <recommendedName>
        <fullName evidence="3">ATP-dependent RecD2 DNA helicase</fullName>
        <ecNumber evidence="3">5.6.2.3</ecNumber>
    </recommendedName>
    <alternativeName>
        <fullName evidence="3">DNA 5'-3' helicase subunit RecD2</fullName>
    </alternativeName>
</protein>
<dbReference type="InterPro" id="IPR003593">
    <property type="entry name" value="AAA+_ATPase"/>
</dbReference>
<dbReference type="GO" id="GO:0009338">
    <property type="term" value="C:exodeoxyribonuclease V complex"/>
    <property type="evidence" value="ECO:0007669"/>
    <property type="project" value="TreeGrafter"/>
</dbReference>
<feature type="binding site" evidence="3">
    <location>
        <begin position="350"/>
        <end position="354"/>
    </location>
    <ligand>
        <name>ATP</name>
        <dbReference type="ChEBI" id="CHEBI:30616"/>
    </ligand>
</feature>
<evidence type="ECO:0000313" key="5">
    <source>
        <dbReference type="EMBL" id="CAA9532812.1"/>
    </source>
</evidence>
<dbReference type="GO" id="GO:0005524">
    <property type="term" value="F:ATP binding"/>
    <property type="evidence" value="ECO:0007669"/>
    <property type="project" value="UniProtKB-UniRule"/>
</dbReference>
<dbReference type="InterPro" id="IPR050534">
    <property type="entry name" value="Coronavir_polyprotein_1ab"/>
</dbReference>
<comment type="catalytic activity">
    <reaction evidence="3">
        <text>ATP + H2O = ADP + phosphate + H(+)</text>
        <dbReference type="Rhea" id="RHEA:13065"/>
        <dbReference type="ChEBI" id="CHEBI:15377"/>
        <dbReference type="ChEBI" id="CHEBI:15378"/>
        <dbReference type="ChEBI" id="CHEBI:30616"/>
        <dbReference type="ChEBI" id="CHEBI:43474"/>
        <dbReference type="ChEBI" id="CHEBI:456216"/>
        <dbReference type="EC" id="5.6.2.3"/>
    </reaction>
</comment>
<dbReference type="EC" id="5.6.2.3" evidence="3"/>
<dbReference type="HAMAP" id="MF_01488">
    <property type="entry name" value="RecD2"/>
    <property type="match status" value="1"/>
</dbReference>
<proteinExistence type="inferred from homology"/>